<dbReference type="GO" id="GO:0009982">
    <property type="term" value="F:pseudouridine synthase activity"/>
    <property type="evidence" value="ECO:0007669"/>
    <property type="project" value="InterPro"/>
</dbReference>
<dbReference type="InterPro" id="IPR006225">
    <property type="entry name" value="PsdUridine_synth_RluC/D"/>
</dbReference>
<dbReference type="PANTHER" id="PTHR21600:SF44">
    <property type="entry name" value="RIBOSOMAL LARGE SUBUNIT PSEUDOURIDINE SYNTHASE D"/>
    <property type="match status" value="1"/>
</dbReference>
<evidence type="ECO:0000256" key="3">
    <source>
        <dbReference type="PIRSR" id="PIRSR606225-1"/>
    </source>
</evidence>
<dbReference type="Proteomes" id="UP000000496">
    <property type="component" value="Chromosome gsn.131"/>
</dbReference>
<sequence length="308" mass="34745">MILIDIRTSCQNRKYVMIGAMQLKAKKSASLLEVLEELFPDSSKTTLRSWIKNGRFIRDGQLLRSPQIVISKGTELSFESKVKHSSFGIKILYEDKDIVVVQKPAGLLSVATHFEEKETVHAALKSRGVAKRVLPVHRLDRETSGVMVFAYTERAKEGLKKQFHLHTMGRQYLAVLEGSIEEKKGMWKSMLKEDANYFVSSHPEGKEAITHYKVVQRKGDYTAVQVTLETGRKNQIRAHASEAGFPVVGDMKYGATKNPLGRLGLHASLLSFIHPVTKKKMEFKSLPPPTFNRYFVRKNEASISRSVG</sequence>
<dbReference type="GO" id="GO:0000455">
    <property type="term" value="P:enzyme-directed rRNA pseudouridine synthesis"/>
    <property type="evidence" value="ECO:0007669"/>
    <property type="project" value="TreeGrafter"/>
</dbReference>
<dbReference type="SUPFAM" id="SSF55120">
    <property type="entry name" value="Pseudouridine synthase"/>
    <property type="match status" value="1"/>
</dbReference>
<dbReference type="GO" id="GO:0140098">
    <property type="term" value="F:catalytic activity, acting on RNA"/>
    <property type="evidence" value="ECO:0007669"/>
    <property type="project" value="UniProtKB-ARBA"/>
</dbReference>
<reference evidence="7 8" key="1">
    <citation type="journal article" date="2011" name="Mol. Biol. Evol.">
        <title>Unity in variety--the pan-genome of the Chlamydiae.</title>
        <authorList>
            <person name="Collingro A."/>
            <person name="Tischler P."/>
            <person name="Weinmaier T."/>
            <person name="Penz T."/>
            <person name="Heinz E."/>
            <person name="Brunham R.C."/>
            <person name="Read T.D."/>
            <person name="Bavoil P.M."/>
            <person name="Sachse K."/>
            <person name="Kahane S."/>
            <person name="Friedman M.G."/>
            <person name="Rattei T."/>
            <person name="Myers G.S."/>
            <person name="Horn M."/>
        </authorList>
    </citation>
    <scope>NUCLEOTIDE SEQUENCE [LARGE SCALE GENOMIC DNA]</scope>
    <source>
        <strain evidence="8">ATCC VR-1471 / Z</strain>
    </source>
</reference>
<evidence type="ECO:0000313" key="8">
    <source>
        <dbReference type="Proteomes" id="UP000000496"/>
    </source>
</evidence>
<organism evidence="7 8">
    <name type="scientific">Simkania negevensis (strain ATCC VR-1471 / DSM 27360 / Z)</name>
    <dbReference type="NCBI Taxonomy" id="331113"/>
    <lineage>
        <taxon>Bacteria</taxon>
        <taxon>Pseudomonadati</taxon>
        <taxon>Chlamydiota</taxon>
        <taxon>Chlamydiia</taxon>
        <taxon>Parachlamydiales</taxon>
        <taxon>Simkaniaceae</taxon>
        <taxon>Simkania</taxon>
    </lineage>
</organism>
<comment type="function">
    <text evidence="5">Responsible for synthesis of pseudouridine from uracil.</text>
</comment>
<dbReference type="CDD" id="cd02869">
    <property type="entry name" value="PseudoU_synth_RluA_like"/>
    <property type="match status" value="1"/>
</dbReference>
<dbReference type="InterPro" id="IPR050188">
    <property type="entry name" value="RluA_PseudoU_synthase"/>
</dbReference>
<dbReference type="STRING" id="331113.SNE_A11740"/>
<dbReference type="PANTHER" id="PTHR21600">
    <property type="entry name" value="MITOCHONDRIAL RNA PSEUDOURIDINE SYNTHASE"/>
    <property type="match status" value="1"/>
</dbReference>
<dbReference type="KEGG" id="sng:SNE_A11740"/>
<dbReference type="InterPro" id="IPR006224">
    <property type="entry name" value="PsdUridine_synth_RluA-like_CS"/>
</dbReference>
<evidence type="ECO:0000313" key="7">
    <source>
        <dbReference type="EMBL" id="CCB89051.1"/>
    </source>
</evidence>
<evidence type="ECO:0000256" key="2">
    <source>
        <dbReference type="ARBA" id="ARBA00023235"/>
    </source>
</evidence>
<feature type="active site" evidence="3">
    <location>
        <position position="140"/>
    </location>
</feature>
<dbReference type="GO" id="GO:0003723">
    <property type="term" value="F:RNA binding"/>
    <property type="evidence" value="ECO:0007669"/>
    <property type="project" value="UniProtKB-KW"/>
</dbReference>
<evidence type="ECO:0000256" key="1">
    <source>
        <dbReference type="ARBA" id="ARBA00010876"/>
    </source>
</evidence>
<name>F8L8C8_SIMNZ</name>
<protein>
    <recommendedName>
        <fullName evidence="5">Pseudouridine synthase</fullName>
        <ecNumber evidence="5">5.4.99.-</ecNumber>
    </recommendedName>
</protein>
<comment type="similarity">
    <text evidence="1 5">Belongs to the pseudouridine synthase RluA family.</text>
</comment>
<gene>
    <name evidence="7" type="primary">rluD</name>
    <name evidence="7" type="ordered locus">SNE_A11740</name>
</gene>
<dbReference type="Gene3D" id="3.30.2350.10">
    <property type="entry name" value="Pseudouridine synthase"/>
    <property type="match status" value="1"/>
</dbReference>
<dbReference type="InterPro" id="IPR006145">
    <property type="entry name" value="PsdUridine_synth_RsuA/RluA"/>
</dbReference>
<dbReference type="AlphaFoldDB" id="F8L8C8"/>
<dbReference type="PROSITE" id="PS50889">
    <property type="entry name" value="S4"/>
    <property type="match status" value="1"/>
</dbReference>
<keyword evidence="2 5" id="KW-0413">Isomerase</keyword>
<keyword evidence="8" id="KW-1185">Reference proteome</keyword>
<keyword evidence="4" id="KW-0694">RNA-binding</keyword>
<dbReference type="Pfam" id="PF00849">
    <property type="entry name" value="PseudoU_synth_2"/>
    <property type="match status" value="1"/>
</dbReference>
<evidence type="ECO:0000256" key="4">
    <source>
        <dbReference type="PROSITE-ProRule" id="PRU00182"/>
    </source>
</evidence>
<dbReference type="NCBIfam" id="TIGR00005">
    <property type="entry name" value="rluA_subfam"/>
    <property type="match status" value="1"/>
</dbReference>
<comment type="catalytic activity">
    <reaction evidence="5">
        <text>a uridine in RNA = a pseudouridine in RNA</text>
        <dbReference type="Rhea" id="RHEA:48348"/>
        <dbReference type="Rhea" id="RHEA-COMP:12068"/>
        <dbReference type="Rhea" id="RHEA-COMP:12069"/>
        <dbReference type="ChEBI" id="CHEBI:65314"/>
        <dbReference type="ChEBI" id="CHEBI:65315"/>
    </reaction>
</comment>
<dbReference type="HOGENOM" id="CLU_016902_8_5_0"/>
<evidence type="ECO:0000256" key="5">
    <source>
        <dbReference type="RuleBase" id="RU362028"/>
    </source>
</evidence>
<accession>F8L8C8</accession>
<dbReference type="EMBL" id="FR872582">
    <property type="protein sequence ID" value="CCB89051.1"/>
    <property type="molecule type" value="Genomic_DNA"/>
</dbReference>
<dbReference type="InterPro" id="IPR020103">
    <property type="entry name" value="PsdUridine_synth_cat_dom_sf"/>
</dbReference>
<dbReference type="PROSITE" id="PS01129">
    <property type="entry name" value="PSI_RLU"/>
    <property type="match status" value="1"/>
</dbReference>
<proteinExistence type="inferred from homology"/>
<feature type="domain" description="Pseudouridine synthase RsuA/RluA-like" evidence="6">
    <location>
        <begin position="97"/>
        <end position="241"/>
    </location>
</feature>
<evidence type="ECO:0000259" key="6">
    <source>
        <dbReference type="Pfam" id="PF00849"/>
    </source>
</evidence>
<dbReference type="eggNOG" id="COG0564">
    <property type="taxonomic scope" value="Bacteria"/>
</dbReference>
<dbReference type="EC" id="5.4.99.-" evidence="5"/>